<keyword evidence="1" id="KW-1133">Transmembrane helix</keyword>
<name>A0A0B5NBJ1_BACTU</name>
<dbReference type="KEGG" id="btw:BF38_6258"/>
<dbReference type="RefSeq" id="WP_000862939.1">
    <property type="nucleotide sequence ID" value="NZ_CP009333.1"/>
</dbReference>
<evidence type="ECO:0000313" key="3">
    <source>
        <dbReference type="EMBL" id="QKH22529.1"/>
    </source>
</evidence>
<dbReference type="EMBL" id="CP053978">
    <property type="protein sequence ID" value="QKH22529.1"/>
    <property type="molecule type" value="Genomic_DNA"/>
</dbReference>
<evidence type="ECO:0000313" key="5">
    <source>
        <dbReference type="Proteomes" id="UP000501107"/>
    </source>
</evidence>
<evidence type="ECO:0000313" key="2">
    <source>
        <dbReference type="EMBL" id="AJG73765.1"/>
    </source>
</evidence>
<keyword evidence="3" id="KW-0614">Plasmid</keyword>
<gene>
    <name evidence="2" type="ORF">BF38_6258</name>
    <name evidence="3" type="ORF">FOC89_00655</name>
</gene>
<keyword evidence="1" id="KW-0472">Membrane</keyword>
<reference evidence="2 4" key="1">
    <citation type="journal article" date="2015" name="Genome Announc.">
        <title>Complete genome sequences for 35 biothreat assay-relevant bacillus species.</title>
        <authorList>
            <person name="Johnson S.L."/>
            <person name="Daligault H.E."/>
            <person name="Davenport K.W."/>
            <person name="Jaissle J."/>
            <person name="Frey K.G."/>
            <person name="Ladner J.T."/>
            <person name="Broomall S.M."/>
            <person name="Bishop-Lilly K.A."/>
            <person name="Bruce D.C."/>
            <person name="Gibbons H.S."/>
            <person name="Coyne S.R."/>
            <person name="Lo C.C."/>
            <person name="Meincke L."/>
            <person name="Munk A.C."/>
            <person name="Koroleva G.I."/>
            <person name="Rosenzweig C.N."/>
            <person name="Palacios G.F."/>
            <person name="Redden C.L."/>
            <person name="Minogue T.D."/>
            <person name="Chain P.S."/>
        </authorList>
    </citation>
    <scope>NUCLEOTIDE SEQUENCE [LARGE SCALE GENOMIC DNA]</scope>
    <source>
        <strain evidence="2 4">HD1011</strain>
        <plasmid evidence="2 4">4</plasmid>
    </source>
</reference>
<reference evidence="3 5" key="2">
    <citation type="submission" date="2020-05" db="EMBL/GenBank/DDBJ databases">
        <title>FDA dAtabase for Regulatory Grade micrObial Sequences (FDA-ARGOS): Supporting development and validation of Infectious Disease Dx tests.</title>
        <authorList>
            <person name="Nelson B."/>
            <person name="Plummer A."/>
            <person name="Tallon L."/>
            <person name="Sadzewicz L."/>
            <person name="Zhao X."/>
            <person name="Vavikolanu K."/>
            <person name="Mehta A."/>
            <person name="Aluvathingal J."/>
            <person name="Nadendla S."/>
            <person name="Myers T."/>
            <person name="Yan Y."/>
            <person name="Sichtig H."/>
        </authorList>
    </citation>
    <scope>NUCLEOTIDE SEQUENCE [LARGE SCALE GENOMIC DNA]</scope>
    <source>
        <strain evidence="3 5">FDAARGOS_795</strain>
        <plasmid evidence="3 5">unnamed2</plasmid>
    </source>
</reference>
<dbReference type="AlphaFoldDB" id="A0A0B5NBJ1"/>
<feature type="transmembrane region" description="Helical" evidence="1">
    <location>
        <begin position="50"/>
        <end position="69"/>
    </location>
</feature>
<feature type="transmembrane region" description="Helical" evidence="1">
    <location>
        <begin position="21"/>
        <end position="44"/>
    </location>
</feature>
<accession>A0A0B5NBJ1</accession>
<evidence type="ECO:0000256" key="1">
    <source>
        <dbReference type="SAM" id="Phobius"/>
    </source>
</evidence>
<sequence length="86" mass="10354">MKVIDIADRRRVYFEMKQRELQCSILITLAGFVAAVVLLVFQIRFEWGQLYHYICIMFLLVYFSFNLYSNNKLSKECSKINRYRQG</sequence>
<dbReference type="EMBL" id="CP009333">
    <property type="protein sequence ID" value="AJG73765.1"/>
    <property type="molecule type" value="Genomic_DNA"/>
</dbReference>
<proteinExistence type="predicted"/>
<protein>
    <submittedName>
        <fullName evidence="2">Membrane protein</fullName>
    </submittedName>
</protein>
<geneLocation type="plasmid" evidence="2 4">
    <name>4</name>
</geneLocation>
<dbReference type="Proteomes" id="UP000031876">
    <property type="component" value="Plasmid 4"/>
</dbReference>
<organism evidence="3 5">
    <name type="scientific">Bacillus thuringiensis</name>
    <dbReference type="NCBI Taxonomy" id="1428"/>
    <lineage>
        <taxon>Bacteria</taxon>
        <taxon>Bacillati</taxon>
        <taxon>Bacillota</taxon>
        <taxon>Bacilli</taxon>
        <taxon>Bacillales</taxon>
        <taxon>Bacillaceae</taxon>
        <taxon>Bacillus</taxon>
        <taxon>Bacillus cereus group</taxon>
    </lineage>
</organism>
<keyword evidence="1" id="KW-0812">Transmembrane</keyword>
<geneLocation type="plasmid" evidence="3 5">
    <name>unnamed2</name>
</geneLocation>
<dbReference type="Proteomes" id="UP000501107">
    <property type="component" value="Plasmid unnamed2"/>
</dbReference>
<evidence type="ECO:0000313" key="4">
    <source>
        <dbReference type="Proteomes" id="UP000031876"/>
    </source>
</evidence>